<evidence type="ECO:0000313" key="3">
    <source>
        <dbReference type="EMBL" id="PIA52029.1"/>
    </source>
</evidence>
<feature type="compositionally biased region" description="Basic and acidic residues" evidence="1">
    <location>
        <begin position="370"/>
        <end position="387"/>
    </location>
</feature>
<accession>A0A2G5E8C8</accession>
<gene>
    <name evidence="3" type="ORF">AQUCO_01000129v1</name>
</gene>
<evidence type="ECO:0000259" key="2">
    <source>
        <dbReference type="PROSITE" id="PS50994"/>
    </source>
</evidence>
<dbReference type="Proteomes" id="UP000230069">
    <property type="component" value="Unassembled WGS sequence"/>
</dbReference>
<dbReference type="Pfam" id="PF12070">
    <property type="entry name" value="SCAI"/>
    <property type="match status" value="1"/>
</dbReference>
<keyword evidence="4" id="KW-1185">Reference proteome</keyword>
<protein>
    <recommendedName>
        <fullName evidence="2">Integrase catalytic domain-containing protein</fullName>
    </recommendedName>
</protein>
<reference evidence="3 4" key="1">
    <citation type="submission" date="2017-09" db="EMBL/GenBank/DDBJ databases">
        <title>WGS assembly of Aquilegia coerulea Goldsmith.</title>
        <authorList>
            <person name="Hodges S."/>
            <person name="Kramer E."/>
            <person name="Nordborg M."/>
            <person name="Tomkins J."/>
            <person name="Borevitz J."/>
            <person name="Derieg N."/>
            <person name="Yan J."/>
            <person name="Mihaltcheva S."/>
            <person name="Hayes R.D."/>
            <person name="Rokhsar D."/>
        </authorList>
    </citation>
    <scope>NUCLEOTIDE SEQUENCE [LARGE SCALE GENOMIC DNA]</scope>
    <source>
        <strain evidence="4">cv. Goldsmith</strain>
    </source>
</reference>
<proteinExistence type="predicted"/>
<evidence type="ECO:0000313" key="4">
    <source>
        <dbReference type="Proteomes" id="UP000230069"/>
    </source>
</evidence>
<dbReference type="OrthoDB" id="525027at2759"/>
<dbReference type="InParanoid" id="A0A2G5E8C8"/>
<sequence length="613" mass="70203">MGDTSTEVTKTFRTLVESADRKFVRVRDVPLYGRAPYHYFHKVFKAYTKLWKFQQENRLKLVESGLQRWEIGEIASRIGQLYYGQYMRTSETRFLLESYVFYEAILSRGYFEKPKGVLLKKDLNLRFKELRFYARFLIVALILNRLEMVNVLVERFRVLVDDSKATFRDNNFREWKQVVQEIVRFLKADTAFMHTRPLRYCTILDSHPASLPYVARFHAKKVLKLRETLLASYHRNEVRFAELTLDNYRMLQCLEWEPSGSFFQMRTTESSDNGGLNDQSGASGLIDINLAMDMTDPTLPPNPRKAILYRPCATHLISVIATICEELPPDSIFLIYLSASGKAGRNVTSHTETSGALRNSSKLKVPSQTYREHDSPRSDVSINEKRDSNGCLEDSLWLGPKGSGGSNFLYPGDIFPFTRRPLFLIIDSDTSHAFKVIHGAERGETAAMLLSPQKPLFRSPTAADIIDNGSQFTFFLTSPLQAFCQLVGISSADATEKDILDKAENILSSAFSEWEVKLCTLTSLDLVWAQVISDPFLRRIILRFIFCRSVLSLFLLSEDSSQYLPECLPPLPDYVSPTSEVVQYNVQRLAISLGVTECFHFDASFHPKREMRK</sequence>
<dbReference type="InterPro" id="IPR022709">
    <property type="entry name" value="SCAI"/>
</dbReference>
<dbReference type="AlphaFoldDB" id="A0A2G5E8C8"/>
<dbReference type="PANTHER" id="PTHR21243">
    <property type="entry name" value="PROTEIN SCAI"/>
    <property type="match status" value="1"/>
</dbReference>
<organism evidence="3 4">
    <name type="scientific">Aquilegia coerulea</name>
    <name type="common">Rocky mountain columbine</name>
    <dbReference type="NCBI Taxonomy" id="218851"/>
    <lineage>
        <taxon>Eukaryota</taxon>
        <taxon>Viridiplantae</taxon>
        <taxon>Streptophyta</taxon>
        <taxon>Embryophyta</taxon>
        <taxon>Tracheophyta</taxon>
        <taxon>Spermatophyta</taxon>
        <taxon>Magnoliopsida</taxon>
        <taxon>Ranunculales</taxon>
        <taxon>Ranunculaceae</taxon>
        <taxon>Thalictroideae</taxon>
        <taxon>Aquilegia</taxon>
    </lineage>
</organism>
<feature type="region of interest" description="Disordered" evidence="1">
    <location>
        <begin position="347"/>
        <end position="387"/>
    </location>
</feature>
<evidence type="ECO:0000256" key="1">
    <source>
        <dbReference type="SAM" id="MobiDB-lite"/>
    </source>
</evidence>
<dbReference type="GO" id="GO:0006351">
    <property type="term" value="P:DNA-templated transcription"/>
    <property type="evidence" value="ECO:0007669"/>
    <property type="project" value="InterPro"/>
</dbReference>
<feature type="domain" description="Integrase catalytic" evidence="2">
    <location>
        <begin position="396"/>
        <end position="489"/>
    </location>
</feature>
<dbReference type="GO" id="GO:0003714">
    <property type="term" value="F:transcription corepressor activity"/>
    <property type="evidence" value="ECO:0007669"/>
    <property type="project" value="InterPro"/>
</dbReference>
<name>A0A2G5E8C8_AQUCA</name>
<dbReference type="FunCoup" id="A0A2G5E8C8">
    <property type="interactions" value="2773"/>
</dbReference>
<dbReference type="PROSITE" id="PS50994">
    <property type="entry name" value="INTEGRASE"/>
    <property type="match status" value="1"/>
</dbReference>
<dbReference type="STRING" id="218851.A0A2G5E8C8"/>
<feature type="compositionally biased region" description="Polar residues" evidence="1">
    <location>
        <begin position="347"/>
        <end position="369"/>
    </location>
</feature>
<dbReference type="GO" id="GO:0015074">
    <property type="term" value="P:DNA integration"/>
    <property type="evidence" value="ECO:0007669"/>
    <property type="project" value="InterPro"/>
</dbReference>
<dbReference type="EMBL" id="KZ305027">
    <property type="protein sequence ID" value="PIA52029.1"/>
    <property type="molecule type" value="Genomic_DNA"/>
</dbReference>
<dbReference type="InterPro" id="IPR001584">
    <property type="entry name" value="Integrase_cat-core"/>
</dbReference>